<feature type="domain" description="Zinc finger CGNR" evidence="1">
    <location>
        <begin position="148"/>
        <end position="188"/>
    </location>
</feature>
<gene>
    <name evidence="2" type="ORF">P8A19_06345</name>
</gene>
<dbReference type="PANTHER" id="PTHR35525">
    <property type="entry name" value="BLL6575 PROTEIN"/>
    <property type="match status" value="1"/>
</dbReference>
<accession>A0ABY9IIJ6</accession>
<protein>
    <submittedName>
        <fullName evidence="2">CGNR zinc finger domain-containing protein</fullName>
    </submittedName>
</protein>
<dbReference type="RefSeq" id="WP_219575595.1">
    <property type="nucleotide sequence ID" value="NZ_CP120988.1"/>
</dbReference>
<dbReference type="EMBL" id="CP120988">
    <property type="protein sequence ID" value="WLQ55083.1"/>
    <property type="molecule type" value="Genomic_DNA"/>
</dbReference>
<evidence type="ECO:0000313" key="3">
    <source>
        <dbReference type="Proteomes" id="UP001235744"/>
    </source>
</evidence>
<dbReference type="Pfam" id="PF11706">
    <property type="entry name" value="zf-CGNR"/>
    <property type="match status" value="1"/>
</dbReference>
<dbReference type="InterPro" id="IPR010852">
    <property type="entry name" value="ABATE"/>
</dbReference>
<keyword evidence="3" id="KW-1185">Reference proteome</keyword>
<proteinExistence type="predicted"/>
<dbReference type="PANTHER" id="PTHR35525:SF3">
    <property type="entry name" value="BLL6575 PROTEIN"/>
    <property type="match status" value="1"/>
</dbReference>
<evidence type="ECO:0000259" key="1">
    <source>
        <dbReference type="Pfam" id="PF11706"/>
    </source>
</evidence>
<dbReference type="InterPro" id="IPR021005">
    <property type="entry name" value="Znf_CGNR"/>
</dbReference>
<dbReference type="Proteomes" id="UP001235744">
    <property type="component" value="Chromosome"/>
</dbReference>
<reference evidence="2 3" key="1">
    <citation type="submission" date="2023-03" db="EMBL/GenBank/DDBJ databases">
        <title>Isolation and description of six Streptomyces strains from soil environments, able to metabolize different microbial glucans.</title>
        <authorList>
            <person name="Widen T."/>
            <person name="Larsbrink J."/>
        </authorList>
    </citation>
    <scope>NUCLEOTIDE SEQUENCE [LARGE SCALE GENOMIC DNA]</scope>
    <source>
        <strain evidence="2 3">Alt2</strain>
    </source>
</reference>
<dbReference type="Pfam" id="PF07336">
    <property type="entry name" value="ABATE"/>
    <property type="match status" value="1"/>
</dbReference>
<evidence type="ECO:0000313" key="2">
    <source>
        <dbReference type="EMBL" id="WLQ55083.1"/>
    </source>
</evidence>
<organism evidence="2 3">
    <name type="scientific">Streptomyces poriferorum</name>
    <dbReference type="NCBI Taxonomy" id="2798799"/>
    <lineage>
        <taxon>Bacteria</taxon>
        <taxon>Bacillati</taxon>
        <taxon>Actinomycetota</taxon>
        <taxon>Actinomycetes</taxon>
        <taxon>Kitasatosporales</taxon>
        <taxon>Streptomycetaceae</taxon>
        <taxon>Streptomyces</taxon>
    </lineage>
</organism>
<name>A0ABY9IIJ6_9ACTN</name>
<sequence>MNGDEPLTGELLALDLLNTLPYTAQGPPADHLADTAGLLAWLTLEGERLPGAAGVREVTPDDLAAVRAVRAAASEAVAAARRGERPPEPSLRALNEAQLAAPAVRYAQWDGEGVVAPARRSGPPGVRVAAALAEEVAELLADPALASIRECEAEDCTMLFVPAHPRRRWCSAARCGNRARVARYYRRHKGEEGAGASR</sequence>